<dbReference type="NCBIfam" id="NF002542">
    <property type="entry name" value="PRK02101.1-3"/>
    <property type="match status" value="1"/>
</dbReference>
<evidence type="ECO:0000313" key="3">
    <source>
        <dbReference type="Proteomes" id="UP000004947"/>
    </source>
</evidence>
<dbReference type="OrthoDB" id="9777133at2"/>
<name>A6DQL2_9BACT</name>
<dbReference type="Pfam" id="PF03883">
    <property type="entry name" value="H2O2_YaaD"/>
    <property type="match status" value="1"/>
</dbReference>
<dbReference type="GO" id="GO:0005829">
    <property type="term" value="C:cytosol"/>
    <property type="evidence" value="ECO:0007669"/>
    <property type="project" value="TreeGrafter"/>
</dbReference>
<dbReference type="NCBIfam" id="NF002541">
    <property type="entry name" value="PRK02101.1-1"/>
    <property type="match status" value="1"/>
</dbReference>
<dbReference type="PANTHER" id="PTHR30283">
    <property type="entry name" value="PEROXIDE STRESS RESPONSE PROTEIN YAAA"/>
    <property type="match status" value="1"/>
</dbReference>
<proteinExistence type="inferred from homology"/>
<protein>
    <recommendedName>
        <fullName evidence="1">UPF0246 protein LNTAR_04566</fullName>
    </recommendedName>
</protein>
<dbReference type="PANTHER" id="PTHR30283:SF4">
    <property type="entry name" value="PEROXIDE STRESS RESISTANCE PROTEIN YAAA"/>
    <property type="match status" value="1"/>
</dbReference>
<dbReference type="EMBL" id="ABCK01000020">
    <property type="protein sequence ID" value="EDM26093.1"/>
    <property type="molecule type" value="Genomic_DNA"/>
</dbReference>
<dbReference type="STRING" id="313628.LNTAR_04566"/>
<sequence>MLCVVSPAKTLDYESQVPTEKFSQPKFVVEAEELIKELRKLNAADVAKLMKLSEKLATLNEMRFHEWNTDHVLPAARQAVFAFKGDVYTGMDPYVFNEKEVDLANKHLRILSGLYGLLKPMDLIHPYRLEMGTKFANAKGANLYEFWGEKITDAINADLEAGGHSHFVNLASNEYFKSVKKKNLARPMIEVDFLDWKTDKYKIISFYAKKARGMMAAYIIKNDLTNPEDLMQFDTAGYGYCPERSTEDKYIFTRKQ</sequence>
<dbReference type="Proteomes" id="UP000004947">
    <property type="component" value="Unassembled WGS sequence"/>
</dbReference>
<gene>
    <name evidence="2" type="ORF">LNTAR_04566</name>
</gene>
<dbReference type="AlphaFoldDB" id="A6DQL2"/>
<comment type="caution">
    <text evidence="2">The sequence shown here is derived from an EMBL/GenBank/DDBJ whole genome shotgun (WGS) entry which is preliminary data.</text>
</comment>
<evidence type="ECO:0000256" key="1">
    <source>
        <dbReference type="HAMAP-Rule" id="MF_00652"/>
    </source>
</evidence>
<dbReference type="RefSeq" id="WP_007280139.1">
    <property type="nucleotide sequence ID" value="NZ_ABCK01000020.1"/>
</dbReference>
<reference evidence="2 3" key="1">
    <citation type="journal article" date="2010" name="J. Bacteriol.">
        <title>Genome sequence of Lentisphaera araneosa HTCC2155T, the type species of the order Lentisphaerales in the phylum Lentisphaerae.</title>
        <authorList>
            <person name="Thrash J.C."/>
            <person name="Cho J.C."/>
            <person name="Vergin K.L."/>
            <person name="Morris R.M."/>
            <person name="Giovannoni S.J."/>
        </authorList>
    </citation>
    <scope>NUCLEOTIDE SEQUENCE [LARGE SCALE GENOMIC DNA]</scope>
    <source>
        <strain evidence="2 3">HTCC2155</strain>
    </source>
</reference>
<keyword evidence="3" id="KW-1185">Reference proteome</keyword>
<dbReference type="InterPro" id="IPR005583">
    <property type="entry name" value="YaaA"/>
</dbReference>
<dbReference type="GO" id="GO:0033194">
    <property type="term" value="P:response to hydroperoxide"/>
    <property type="evidence" value="ECO:0007669"/>
    <property type="project" value="TreeGrafter"/>
</dbReference>
<organism evidence="2 3">
    <name type="scientific">Lentisphaera araneosa HTCC2155</name>
    <dbReference type="NCBI Taxonomy" id="313628"/>
    <lineage>
        <taxon>Bacteria</taxon>
        <taxon>Pseudomonadati</taxon>
        <taxon>Lentisphaerota</taxon>
        <taxon>Lentisphaeria</taxon>
        <taxon>Lentisphaerales</taxon>
        <taxon>Lentisphaeraceae</taxon>
        <taxon>Lentisphaera</taxon>
    </lineage>
</organism>
<dbReference type="eggNOG" id="COG3022">
    <property type="taxonomic scope" value="Bacteria"/>
</dbReference>
<evidence type="ECO:0000313" key="2">
    <source>
        <dbReference type="EMBL" id="EDM26093.1"/>
    </source>
</evidence>
<accession>A6DQL2</accession>
<comment type="similarity">
    <text evidence="1">Belongs to the UPF0246 family.</text>
</comment>
<dbReference type="HAMAP" id="MF_00652">
    <property type="entry name" value="UPF0246"/>
    <property type="match status" value="1"/>
</dbReference>